<protein>
    <submittedName>
        <fullName evidence="10">CusA/CzcA family heavy metal efflux RND transporter</fullName>
    </submittedName>
</protein>
<proteinExistence type="inferred from homology"/>
<feature type="transmembrane region" description="Helical" evidence="9">
    <location>
        <begin position="453"/>
        <end position="473"/>
    </location>
</feature>
<dbReference type="GO" id="GO:0042910">
    <property type="term" value="F:xenobiotic transmembrane transporter activity"/>
    <property type="evidence" value="ECO:0007669"/>
    <property type="project" value="TreeGrafter"/>
</dbReference>
<evidence type="ECO:0000256" key="2">
    <source>
        <dbReference type="ARBA" id="ARBA00010942"/>
    </source>
</evidence>
<feature type="transmembrane region" description="Helical" evidence="9">
    <location>
        <begin position="1053"/>
        <end position="1070"/>
    </location>
</feature>
<feature type="transmembrane region" description="Helical" evidence="9">
    <location>
        <begin position="880"/>
        <end position="899"/>
    </location>
</feature>
<feature type="transmembrane region" description="Helical" evidence="9">
    <location>
        <begin position="1010"/>
        <end position="1033"/>
    </location>
</feature>
<keyword evidence="4" id="KW-1003">Cell membrane</keyword>
<gene>
    <name evidence="10" type="ORF">C3L50_12130</name>
</gene>
<evidence type="ECO:0000313" key="11">
    <source>
        <dbReference type="Proteomes" id="UP000237310"/>
    </source>
</evidence>
<dbReference type="GO" id="GO:0015562">
    <property type="term" value="F:efflux transmembrane transporter activity"/>
    <property type="evidence" value="ECO:0007669"/>
    <property type="project" value="InterPro"/>
</dbReference>
<evidence type="ECO:0000256" key="3">
    <source>
        <dbReference type="ARBA" id="ARBA00022448"/>
    </source>
</evidence>
<dbReference type="OrthoDB" id="9758757at2"/>
<dbReference type="Gene3D" id="1.20.1640.10">
    <property type="entry name" value="Multidrug efflux transporter AcrB transmembrane domain"/>
    <property type="match status" value="2"/>
</dbReference>
<keyword evidence="7 9" id="KW-0472">Membrane</keyword>
<evidence type="ECO:0000256" key="9">
    <source>
        <dbReference type="SAM" id="Phobius"/>
    </source>
</evidence>
<evidence type="ECO:0000256" key="8">
    <source>
        <dbReference type="SAM" id="Coils"/>
    </source>
</evidence>
<comment type="similarity">
    <text evidence="2">Belongs to the resistance-nodulation-cell division (RND) (TC 2.A.6) family.</text>
</comment>
<feature type="transmembrane region" description="Helical" evidence="9">
    <location>
        <begin position="393"/>
        <end position="417"/>
    </location>
</feature>
<dbReference type="InterPro" id="IPR001036">
    <property type="entry name" value="Acrflvin-R"/>
</dbReference>
<dbReference type="SUPFAM" id="SSF56954">
    <property type="entry name" value="Outer membrane efflux proteins (OEP)"/>
    <property type="match status" value="1"/>
</dbReference>
<dbReference type="Gene3D" id="1.20.1600.10">
    <property type="entry name" value="Outer membrane efflux proteins (OEP)"/>
    <property type="match status" value="1"/>
</dbReference>
<dbReference type="SUPFAM" id="SSF82866">
    <property type="entry name" value="Multidrug efflux transporter AcrB transmembrane domain"/>
    <property type="match status" value="2"/>
</dbReference>
<feature type="transmembrane region" description="Helical" evidence="9">
    <location>
        <begin position="982"/>
        <end position="1004"/>
    </location>
</feature>
<dbReference type="NCBIfam" id="TIGR00914">
    <property type="entry name" value="2A0601"/>
    <property type="match status" value="1"/>
</dbReference>
<dbReference type="EMBL" id="PQVG01000006">
    <property type="protein sequence ID" value="POY38864.1"/>
    <property type="molecule type" value="Genomic_DNA"/>
</dbReference>
<dbReference type="InterPro" id="IPR027463">
    <property type="entry name" value="AcrB_DN_DC_subdom"/>
</dbReference>
<evidence type="ECO:0000256" key="4">
    <source>
        <dbReference type="ARBA" id="ARBA00022475"/>
    </source>
</evidence>
<dbReference type="SUPFAM" id="SSF82693">
    <property type="entry name" value="Multidrug efflux transporter AcrB pore domain, PN1, PN2, PC1 and PC2 subdomains"/>
    <property type="match status" value="3"/>
</dbReference>
<evidence type="ECO:0000256" key="5">
    <source>
        <dbReference type="ARBA" id="ARBA00022692"/>
    </source>
</evidence>
<reference evidence="10 11" key="1">
    <citation type="submission" date="2018-01" db="EMBL/GenBank/DDBJ databases">
        <authorList>
            <person name="Gaut B.S."/>
            <person name="Morton B.R."/>
            <person name="Clegg M.T."/>
            <person name="Duvall M.R."/>
        </authorList>
    </citation>
    <scope>NUCLEOTIDE SEQUENCE [LARGE SCALE GENOMIC DNA]</scope>
    <source>
        <strain evidence="10 11">HR-AY</strain>
    </source>
</reference>
<feature type="transmembrane region" description="Helical" evidence="9">
    <location>
        <begin position="367"/>
        <end position="387"/>
    </location>
</feature>
<feature type="transmembrane region" description="Helical" evidence="9">
    <location>
        <begin position="485"/>
        <end position="508"/>
    </location>
</feature>
<keyword evidence="6 9" id="KW-1133">Transmembrane helix</keyword>
<feature type="transmembrane region" description="Helical" evidence="9">
    <location>
        <begin position="906"/>
        <end position="925"/>
    </location>
</feature>
<dbReference type="PANTHER" id="PTHR32063">
    <property type="match status" value="1"/>
</dbReference>
<keyword evidence="3" id="KW-0813">Transport</keyword>
<accession>A0A2S5A8M9</accession>
<feature type="transmembrane region" description="Helical" evidence="9">
    <location>
        <begin position="341"/>
        <end position="360"/>
    </location>
</feature>
<name>A0A2S5A8M9_9FLAO</name>
<dbReference type="Gene3D" id="3.30.70.1320">
    <property type="entry name" value="Multidrug efflux transporter AcrB pore domain like"/>
    <property type="match status" value="1"/>
</dbReference>
<dbReference type="PRINTS" id="PR00702">
    <property type="entry name" value="ACRIFLAVINRP"/>
</dbReference>
<keyword evidence="11" id="KW-1185">Reference proteome</keyword>
<feature type="transmembrane region" description="Helical" evidence="9">
    <location>
        <begin position="544"/>
        <end position="562"/>
    </location>
</feature>
<feature type="coiled-coil region" evidence="8">
    <location>
        <begin position="1342"/>
        <end position="1376"/>
    </location>
</feature>
<evidence type="ECO:0000313" key="10">
    <source>
        <dbReference type="EMBL" id="POY38864.1"/>
    </source>
</evidence>
<dbReference type="Gene3D" id="3.30.70.1440">
    <property type="entry name" value="Multidrug efflux transporter AcrB pore domain"/>
    <property type="match status" value="1"/>
</dbReference>
<dbReference type="GO" id="GO:0008324">
    <property type="term" value="F:monoatomic cation transmembrane transporter activity"/>
    <property type="evidence" value="ECO:0007669"/>
    <property type="project" value="InterPro"/>
</dbReference>
<dbReference type="PANTHER" id="PTHR32063:SF24">
    <property type="entry name" value="CATION EFFLUX SYSTEM (ACRB_ACRD_ACRF FAMILY)"/>
    <property type="match status" value="1"/>
</dbReference>
<dbReference type="RefSeq" id="WP_103806438.1">
    <property type="nucleotide sequence ID" value="NZ_PQVG01000006.1"/>
</dbReference>
<keyword evidence="8" id="KW-0175">Coiled coil</keyword>
<comment type="caution">
    <text evidence="10">The sequence shown here is derived from an EMBL/GenBank/DDBJ whole genome shotgun (WGS) entry which is preliminary data.</text>
</comment>
<dbReference type="Gene3D" id="3.30.70.1430">
    <property type="entry name" value="Multidrug efflux transporter AcrB pore domain"/>
    <property type="match status" value="2"/>
</dbReference>
<dbReference type="Pfam" id="PF00873">
    <property type="entry name" value="ACR_tran"/>
    <property type="match status" value="1"/>
</dbReference>
<dbReference type="SUPFAM" id="SSF82714">
    <property type="entry name" value="Multidrug efflux transporter AcrB TolC docking domain, DN and DC subdomains"/>
    <property type="match status" value="2"/>
</dbReference>
<dbReference type="Gene3D" id="3.30.2090.10">
    <property type="entry name" value="Multidrug efflux transporter AcrB TolC docking domain, DN and DC subdomains"/>
    <property type="match status" value="2"/>
</dbReference>
<evidence type="ECO:0000256" key="6">
    <source>
        <dbReference type="ARBA" id="ARBA00022989"/>
    </source>
</evidence>
<keyword evidence="5 9" id="KW-0812">Transmembrane</keyword>
<dbReference type="GO" id="GO:0005886">
    <property type="term" value="C:plasma membrane"/>
    <property type="evidence" value="ECO:0007669"/>
    <property type="project" value="UniProtKB-SubCell"/>
</dbReference>
<comment type="subcellular location">
    <subcellularLocation>
        <location evidence="1">Cell membrane</location>
        <topology evidence="1">Multi-pass membrane protein</topology>
    </subcellularLocation>
</comment>
<evidence type="ECO:0000256" key="7">
    <source>
        <dbReference type="ARBA" id="ARBA00023136"/>
    </source>
</evidence>
<organism evidence="10 11">
    <name type="scientific">Flavobacterium alvei</name>
    <dbReference type="NCBI Taxonomy" id="2080416"/>
    <lineage>
        <taxon>Bacteria</taxon>
        <taxon>Pseudomonadati</taxon>
        <taxon>Bacteroidota</taxon>
        <taxon>Flavobacteriia</taxon>
        <taxon>Flavobacteriales</taxon>
        <taxon>Flavobacteriaceae</taxon>
        <taxon>Flavobacterium</taxon>
    </lineage>
</organism>
<dbReference type="InterPro" id="IPR004763">
    <property type="entry name" value="CusA-like"/>
</dbReference>
<sequence>MLEKIIAFSLRNKLIILLFTLLVIGYGLFSITQISIGAVPDVTNNQVQVITTSRNLSTQDIEQFITYPVEIEMANLPGVKEIRSISKFGLSVVTIVFDDDLGTYLPRQLIAEKIKSASEKIPQGFGTPEMGPITTGLGEIYQYTLEVKPEFKSHYSVTDLRTIQDWVVKRQLSGIKGVVEINTWGGYLKQYEIAIVPSRLKAMNITTLDVFNALEKNNSIAGGAYIEKTNQSYFIRAEGKVKSIQDIENIVVKNTNGLPVYVKNVAEVRYGNANRFGAITGNSEGEKVLGQVMMLKGGNSKQVITDVKNRVAEIQKRLPKGVYINGFLERSELVGKTTFTVAENLILGCLIVIFVVVLLLGNWRSGLVVASVIPLCLLFAISLMNIFGIDANLMSLGAIDFGIIIDGAVIIVEFIAFQIAHKSKGLEVLSKQDRQIEIDQITYNSASKMMNSAIFGQLIILIVFIPILSLTGIEGKMFKPMGMTFSFALLGAMLFCFTYVPVVSSLFLKPTEENPKSISNRLIQLMQSWYLPVITWALANTKKVMYAAVGLLFMAMGLFATMGGEFIPTLDEGDFVIQPVLKTGTSLSKTIATTTKIEQIILKNFPEVEQVVSRIGAAEVPTDPMSMEESDIIVKLKPKSEWVSASSKDELADKIKTAIARQIPNMDIEFTQPIEMRFNELISGTRSDVAVKIFGEDLEVLAEKAKEIKKAIQNIEGASDVIIEKTEGLPQMAVSYDRSKIARYGLNIADLNEIIALGFAGKAVGNVFEGEKRFDMVIRLDKTNRRDIEDLQNLYVSVPNGEQIPLSELASIEYTEGPAKISRDNTNRRIVVGINVRNRDLQSVVLDIQNIVENKIKLPVGYSVSYGGQFENLQSAKARLAIAVPIALFLIFILLYFAFSSVKEALMVYSAIPLSAVGGVLFLWLRDLPFSISAGVGFIALFGIAVLNGIVLIEHFKELKHSGMEDMDELILKGTTDRLRPVILTAAAAALGFLPMAISSSAGAEVQRPLATVVIGGLITATILTMVVLPILYKVFDGKEFKKAKFKIHKKKTFLLIGLLFTSFAFSQNVSSNSELDSLIAKALENSKGIKAAQLQVDKTKANINNAYSFDKTNIYYSYDQNNLAQNNEPLKVFGIQQRFAFPTVYGAQKNAFTAEYEKEKASYEIQKNRLTLNVSNTYYHIVYLQHQEKLYRYLDSLYQNFSKASDRKFELGETNYLEKITAQAKFRKISTTLSQIENDKKAQYEILQSLVQSEEKVVISSHKIQPIEKITNETSKLLYSSYLESVTKNYKNQISLQKQHWLPDLNLDYFQGKNSGLSQSIYGFQVGVGIPLFYFGNRAKSKVAQLELQSWEQQKQNEEQKIDKYINQKMNELAKFQEAINYYDQYGKKLSEEIIKVGNRSYQQGEIDFFQYILSLENATAIQVDYLDNVLQFNKTQLDLQYLNF</sequence>
<evidence type="ECO:0000256" key="1">
    <source>
        <dbReference type="ARBA" id="ARBA00004651"/>
    </source>
</evidence>
<dbReference type="Proteomes" id="UP000237310">
    <property type="component" value="Unassembled WGS sequence"/>
</dbReference>
<feature type="transmembrane region" description="Helical" evidence="9">
    <location>
        <begin position="931"/>
        <end position="953"/>
    </location>
</feature>